<feature type="region of interest" description="Disordered" evidence="3">
    <location>
        <begin position="77"/>
        <end position="97"/>
    </location>
</feature>
<comment type="caution">
    <text evidence="4">The sequence shown here is derived from an EMBL/GenBank/DDBJ whole genome shotgun (WGS) entry which is preliminary data.</text>
</comment>
<dbReference type="Pfam" id="PF00379">
    <property type="entry name" value="Chitin_bind_4"/>
    <property type="match status" value="1"/>
</dbReference>
<evidence type="ECO:0000313" key="4">
    <source>
        <dbReference type="EMBL" id="KAK8377134.1"/>
    </source>
</evidence>
<dbReference type="EMBL" id="JARAKH010000047">
    <property type="protein sequence ID" value="KAK8377134.1"/>
    <property type="molecule type" value="Genomic_DNA"/>
</dbReference>
<reference evidence="4 5" key="1">
    <citation type="submission" date="2023-03" db="EMBL/GenBank/DDBJ databases">
        <title>High-quality genome of Scylla paramamosain provides insights in environmental adaptation.</title>
        <authorList>
            <person name="Zhang L."/>
        </authorList>
    </citation>
    <scope>NUCLEOTIDE SEQUENCE [LARGE SCALE GENOMIC DNA]</scope>
    <source>
        <strain evidence="4">LZ_2023a</strain>
        <tissue evidence="4">Muscle</tissue>
    </source>
</reference>
<dbReference type="PROSITE" id="PS51155">
    <property type="entry name" value="CHIT_BIND_RR_2"/>
    <property type="match status" value="1"/>
</dbReference>
<dbReference type="GO" id="GO:0062129">
    <property type="term" value="C:chitin-based extracellular matrix"/>
    <property type="evidence" value="ECO:0007669"/>
    <property type="project" value="TreeGrafter"/>
</dbReference>
<dbReference type="InterPro" id="IPR031311">
    <property type="entry name" value="CHIT_BIND_RR_consensus"/>
</dbReference>
<dbReference type="AlphaFoldDB" id="A0AAW0SP33"/>
<sequence length="147" mass="15696">MEMQRAVPLKCGTASLPHEALLVCLVAATTAAPQFFGRFGRPYYGDGKHIAILSQSQEGPDGARFRYAFQTENGINVEARGTPGSKGQSNIDGSFSFPFPEGGTGSVSYVADENGYRPESPLIPTPHPLPAHAIEQIRFAQSQGRSG</sequence>
<evidence type="ECO:0000313" key="5">
    <source>
        <dbReference type="Proteomes" id="UP001487740"/>
    </source>
</evidence>
<evidence type="ECO:0000256" key="1">
    <source>
        <dbReference type="ARBA" id="ARBA00022460"/>
    </source>
</evidence>
<name>A0AAW0SP33_SCYPA</name>
<dbReference type="InterPro" id="IPR050468">
    <property type="entry name" value="Cuticle_Struct_Prot"/>
</dbReference>
<organism evidence="4 5">
    <name type="scientific">Scylla paramamosain</name>
    <name type="common">Mud crab</name>
    <dbReference type="NCBI Taxonomy" id="85552"/>
    <lineage>
        <taxon>Eukaryota</taxon>
        <taxon>Metazoa</taxon>
        <taxon>Ecdysozoa</taxon>
        <taxon>Arthropoda</taxon>
        <taxon>Crustacea</taxon>
        <taxon>Multicrustacea</taxon>
        <taxon>Malacostraca</taxon>
        <taxon>Eumalacostraca</taxon>
        <taxon>Eucarida</taxon>
        <taxon>Decapoda</taxon>
        <taxon>Pleocyemata</taxon>
        <taxon>Brachyura</taxon>
        <taxon>Eubrachyura</taxon>
        <taxon>Portunoidea</taxon>
        <taxon>Portunidae</taxon>
        <taxon>Portuninae</taxon>
        <taxon>Scylla</taxon>
    </lineage>
</organism>
<dbReference type="GO" id="GO:0008010">
    <property type="term" value="F:structural constituent of chitin-based larval cuticle"/>
    <property type="evidence" value="ECO:0007669"/>
    <property type="project" value="TreeGrafter"/>
</dbReference>
<keyword evidence="5" id="KW-1185">Reference proteome</keyword>
<dbReference type="InterPro" id="IPR000618">
    <property type="entry name" value="Insect_cuticle"/>
</dbReference>
<accession>A0AAW0SP33</accession>
<protein>
    <submittedName>
        <fullName evidence="4">Uncharacterized protein</fullName>
    </submittedName>
</protein>
<proteinExistence type="predicted"/>
<keyword evidence="1 2" id="KW-0193">Cuticle</keyword>
<dbReference type="PRINTS" id="PR00947">
    <property type="entry name" value="CUTICLE"/>
</dbReference>
<evidence type="ECO:0000256" key="3">
    <source>
        <dbReference type="SAM" id="MobiDB-lite"/>
    </source>
</evidence>
<dbReference type="PANTHER" id="PTHR10380">
    <property type="entry name" value="CUTICLE PROTEIN"/>
    <property type="match status" value="1"/>
</dbReference>
<dbReference type="PANTHER" id="PTHR10380:SF237">
    <property type="entry name" value="CUTICULAR PROTEIN 65AU, ISOFORM A-RELATED"/>
    <property type="match status" value="1"/>
</dbReference>
<dbReference type="Proteomes" id="UP001487740">
    <property type="component" value="Unassembled WGS sequence"/>
</dbReference>
<evidence type="ECO:0000256" key="2">
    <source>
        <dbReference type="PROSITE-ProRule" id="PRU00497"/>
    </source>
</evidence>
<dbReference type="PROSITE" id="PS00233">
    <property type="entry name" value="CHIT_BIND_RR_1"/>
    <property type="match status" value="1"/>
</dbReference>
<gene>
    <name evidence="4" type="ORF">O3P69_013643</name>
</gene>